<dbReference type="Pfam" id="PF18962">
    <property type="entry name" value="Por_Secre_tail"/>
    <property type="match status" value="1"/>
</dbReference>
<dbReference type="PANTHER" id="PTHR47466">
    <property type="match status" value="1"/>
</dbReference>
<dbReference type="PANTHER" id="PTHR47466:SF1">
    <property type="entry name" value="METALLOPROTEASE MEP1 (AFU_ORTHOLOGUE AFUA_1G07730)-RELATED"/>
    <property type="match status" value="1"/>
</dbReference>
<evidence type="ECO:0000256" key="4">
    <source>
        <dbReference type="ARBA" id="ARBA00022729"/>
    </source>
</evidence>
<keyword evidence="7" id="KW-0482">Metalloprotease</keyword>
<dbReference type="GO" id="GO:0008237">
    <property type="term" value="F:metallopeptidase activity"/>
    <property type="evidence" value="ECO:0007669"/>
    <property type="project" value="UniProtKB-KW"/>
</dbReference>
<keyword evidence="4" id="KW-0732">Signal</keyword>
<evidence type="ECO:0000259" key="11">
    <source>
        <dbReference type="Pfam" id="PF19081"/>
    </source>
</evidence>
<dbReference type="InterPro" id="IPR026444">
    <property type="entry name" value="Secre_tail"/>
</dbReference>
<evidence type="ECO:0000313" key="12">
    <source>
        <dbReference type="EMBL" id="ACT92823.1"/>
    </source>
</evidence>
<keyword evidence="6" id="KW-0862">Zinc</keyword>
<keyword evidence="5" id="KW-0378">Hydrolase</keyword>
<dbReference type="Pfam" id="PF19081">
    <property type="entry name" value="Ig_7"/>
    <property type="match status" value="1"/>
</dbReference>
<keyword evidence="2" id="KW-0645">Protease</keyword>
<organism evidence="12 13">
    <name type="scientific">Dyadobacter fermentans (strain ATCC 700827 / DSM 18053 / CIP 107007 / KCTC 52180 / NS114)</name>
    <dbReference type="NCBI Taxonomy" id="471854"/>
    <lineage>
        <taxon>Bacteria</taxon>
        <taxon>Pseudomonadati</taxon>
        <taxon>Bacteroidota</taxon>
        <taxon>Cytophagia</taxon>
        <taxon>Cytophagales</taxon>
        <taxon>Spirosomataceae</taxon>
        <taxon>Dyadobacter</taxon>
    </lineage>
</organism>
<feature type="domain" description="Peptidase M43 pregnancy-associated plasma-A" evidence="9">
    <location>
        <begin position="179"/>
        <end position="329"/>
    </location>
</feature>
<feature type="domain" description="Secretion system C-terminal sorting" evidence="10">
    <location>
        <begin position="533"/>
        <end position="599"/>
    </location>
</feature>
<keyword evidence="3" id="KW-0479">Metal-binding</keyword>
<evidence type="ECO:0000256" key="1">
    <source>
        <dbReference type="ARBA" id="ARBA00008721"/>
    </source>
</evidence>
<feature type="domain" description="Ig-like" evidence="11">
    <location>
        <begin position="347"/>
        <end position="420"/>
    </location>
</feature>
<evidence type="ECO:0000256" key="6">
    <source>
        <dbReference type="ARBA" id="ARBA00022833"/>
    </source>
</evidence>
<protein>
    <submittedName>
        <fullName evidence="12">Uncharacterized protein</fullName>
    </submittedName>
</protein>
<dbReference type="InterPro" id="IPR024079">
    <property type="entry name" value="MetalloPept_cat_dom_sf"/>
</dbReference>
<dbReference type="eggNOG" id="COG3291">
    <property type="taxonomic scope" value="Bacteria"/>
</dbReference>
<dbReference type="AlphaFoldDB" id="C6VSK1"/>
<dbReference type="OrthoDB" id="6385856at2"/>
<proteinExistence type="inferred from homology"/>
<keyword evidence="13" id="KW-1185">Reference proteome</keyword>
<evidence type="ECO:0000313" key="13">
    <source>
        <dbReference type="Proteomes" id="UP000002011"/>
    </source>
</evidence>
<evidence type="ECO:0000256" key="5">
    <source>
        <dbReference type="ARBA" id="ARBA00022801"/>
    </source>
</evidence>
<evidence type="ECO:0000256" key="7">
    <source>
        <dbReference type="ARBA" id="ARBA00023049"/>
    </source>
</evidence>
<dbReference type="Gene3D" id="3.40.390.10">
    <property type="entry name" value="Collagenase (Catalytic Domain)"/>
    <property type="match status" value="1"/>
</dbReference>
<evidence type="ECO:0000259" key="9">
    <source>
        <dbReference type="Pfam" id="PF05572"/>
    </source>
</evidence>
<dbReference type="Pfam" id="PF05572">
    <property type="entry name" value="Peptidase_M43"/>
    <property type="match status" value="1"/>
</dbReference>
<evidence type="ECO:0000259" key="10">
    <source>
        <dbReference type="Pfam" id="PF18962"/>
    </source>
</evidence>
<dbReference type="RefSeq" id="WP_015811077.1">
    <property type="nucleotide sequence ID" value="NC_013037.1"/>
</dbReference>
<dbReference type="Proteomes" id="UP000002011">
    <property type="component" value="Chromosome"/>
</dbReference>
<accession>C6VSK1</accession>
<gene>
    <name evidence="12" type="ordered locus">Dfer_1580</name>
</gene>
<keyword evidence="8" id="KW-1015">Disulfide bond</keyword>
<dbReference type="eggNOG" id="COG4886">
    <property type="taxonomic scope" value="Bacteria"/>
</dbReference>
<dbReference type="HOGENOM" id="CLU_453963_0_0_10"/>
<dbReference type="EMBL" id="CP001619">
    <property type="protein sequence ID" value="ACT92823.1"/>
    <property type="molecule type" value="Genomic_DNA"/>
</dbReference>
<evidence type="ECO:0000256" key="2">
    <source>
        <dbReference type="ARBA" id="ARBA00022670"/>
    </source>
</evidence>
<evidence type="ECO:0000256" key="8">
    <source>
        <dbReference type="ARBA" id="ARBA00023157"/>
    </source>
</evidence>
<name>C6VSK1_DYAFD</name>
<dbReference type="GO" id="GO:0006508">
    <property type="term" value="P:proteolysis"/>
    <property type="evidence" value="ECO:0007669"/>
    <property type="project" value="UniProtKB-KW"/>
</dbReference>
<dbReference type="InterPro" id="IPR044023">
    <property type="entry name" value="Ig_7"/>
</dbReference>
<comment type="similarity">
    <text evidence="1">Belongs to the peptidase M43B family.</text>
</comment>
<sequence>MKNVTRLSPFGVCCFVIVAALWLPVAVLYAQPAASPLCSSTQHHQKLAISKSQKQIFDDAQQRLNAWIAAHHTSRADAVEPVYTIPVVVHILEPIGSSLLTDAQVHEGIAELNKAFRNQLAESDGTDTRIQFRLAVRSPRCTPTTGINRIYTNNAAYTSYGVTGPGGAGLPYDQVYPMSYWNNLEYYNVWVVNYMDQAAGMAGYPTGSASPTDGVLIIAPYFTTKLLAHEFGHGMFLGHTFSRGIGEGDLGTVECPLNDNCAAQGDNVCDTEPVNQSSNYLCPGNPNPLNPCNNNAPYGNVLKNYMGYNNFSCQTQFTYDQRVRMRGAIETLRSGLINSKGLDPAVIAQSIPTGTAATLTATGCNGQIQWYDATSGGNHLGSGSSYTTPVLEESKTYYASCLRADCPSDVRVAGLVTVGPGLPVTLVAFGASIWEENQVLLSWATSLEVMHDHFEIESARDAKTFRKIGQVSAPFRLASGVSEYRFTDTPEPPASLVYYRLKQVDQAGDGTAGRYAYSRIVHVRMPDTHGITISPNPAEQRIHVDGVSQNWDVEVIHANGTISQRFKNERYIDSKHLPAGLYVIRVTTGNGYTVSRKIIRK</sequence>
<dbReference type="STRING" id="471854.Dfer_1580"/>
<dbReference type="KEGG" id="dfe:Dfer_1580"/>
<evidence type="ECO:0000256" key="3">
    <source>
        <dbReference type="ARBA" id="ARBA00022723"/>
    </source>
</evidence>
<dbReference type="NCBIfam" id="TIGR04183">
    <property type="entry name" value="Por_Secre_tail"/>
    <property type="match status" value="1"/>
</dbReference>
<dbReference type="GO" id="GO:0046872">
    <property type="term" value="F:metal ion binding"/>
    <property type="evidence" value="ECO:0007669"/>
    <property type="project" value="UniProtKB-KW"/>
</dbReference>
<reference evidence="12 13" key="1">
    <citation type="journal article" date="2009" name="Stand. Genomic Sci.">
        <title>Complete genome sequence of Dyadobacter fermentans type strain (NS114).</title>
        <authorList>
            <person name="Lang E."/>
            <person name="Lapidus A."/>
            <person name="Chertkov O."/>
            <person name="Brettin T."/>
            <person name="Detter J.C."/>
            <person name="Han C."/>
            <person name="Copeland A."/>
            <person name="Glavina Del Rio T."/>
            <person name="Nolan M."/>
            <person name="Chen F."/>
            <person name="Lucas S."/>
            <person name="Tice H."/>
            <person name="Cheng J.F."/>
            <person name="Land M."/>
            <person name="Hauser L."/>
            <person name="Chang Y.J."/>
            <person name="Jeffries C.D."/>
            <person name="Kopitz M."/>
            <person name="Bruce D."/>
            <person name="Goodwin L."/>
            <person name="Pitluck S."/>
            <person name="Ovchinnikova G."/>
            <person name="Pati A."/>
            <person name="Ivanova N."/>
            <person name="Mavrommatis K."/>
            <person name="Chen A."/>
            <person name="Palaniappan K."/>
            <person name="Chain P."/>
            <person name="Bristow J."/>
            <person name="Eisen J.A."/>
            <person name="Markowitz V."/>
            <person name="Hugenholtz P."/>
            <person name="Goker M."/>
            <person name="Rohde M."/>
            <person name="Kyrpides N.C."/>
            <person name="Klenk H.P."/>
        </authorList>
    </citation>
    <scope>NUCLEOTIDE SEQUENCE [LARGE SCALE GENOMIC DNA]</scope>
    <source>
        <strain evidence="13">ATCC 700827 / DSM 18053 / CIP 107007 / KCTC 52180 / NS114</strain>
    </source>
</reference>
<dbReference type="InterPro" id="IPR008754">
    <property type="entry name" value="Peptidase_M43"/>
</dbReference>